<sequence>MHYNIYAVLPDKDPGDGMSFIIAKMNEAATKQTVVSQKGKQSVVPQKGKQQKQIKKHQQQQQQQQHDDDFPSQPPPLCSSQCDPQWKTVQKKPRHRSGHGRDRYGENGYSGDRGRRDTTPNLKDGFKFPSLQYGKDGFKFQVSLAAAATKAKKPRA</sequence>
<protein>
    <submittedName>
        <fullName evidence="2">Uncharacterized protein</fullName>
    </submittedName>
</protein>
<evidence type="ECO:0000256" key="1">
    <source>
        <dbReference type="SAM" id="MobiDB-lite"/>
    </source>
</evidence>
<feature type="compositionally biased region" description="Basic residues" evidence="1">
    <location>
        <begin position="49"/>
        <end position="58"/>
    </location>
</feature>
<accession>A0A6V7PX50</accession>
<reference evidence="2" key="1">
    <citation type="submission" date="2020-07" db="EMBL/GenBank/DDBJ databases">
        <authorList>
            <person name="Lin J."/>
        </authorList>
    </citation>
    <scope>NUCLEOTIDE SEQUENCE</scope>
</reference>
<proteinExistence type="predicted"/>
<feature type="compositionally biased region" description="Basic residues" evidence="1">
    <location>
        <begin position="89"/>
        <end position="98"/>
    </location>
</feature>
<evidence type="ECO:0000313" key="2">
    <source>
        <dbReference type="EMBL" id="CAD1835479.1"/>
    </source>
</evidence>
<feature type="region of interest" description="Disordered" evidence="1">
    <location>
        <begin position="30"/>
        <end position="128"/>
    </location>
</feature>
<organism evidence="2">
    <name type="scientific">Ananas comosus var. bracteatus</name>
    <name type="common">red pineapple</name>
    <dbReference type="NCBI Taxonomy" id="296719"/>
    <lineage>
        <taxon>Eukaryota</taxon>
        <taxon>Viridiplantae</taxon>
        <taxon>Streptophyta</taxon>
        <taxon>Embryophyta</taxon>
        <taxon>Tracheophyta</taxon>
        <taxon>Spermatophyta</taxon>
        <taxon>Magnoliopsida</taxon>
        <taxon>Liliopsida</taxon>
        <taxon>Poales</taxon>
        <taxon>Bromeliaceae</taxon>
        <taxon>Bromelioideae</taxon>
        <taxon>Ananas</taxon>
    </lineage>
</organism>
<name>A0A6V7PX50_ANACO</name>
<gene>
    <name evidence="2" type="ORF">CB5_LOCUS18690</name>
</gene>
<feature type="compositionally biased region" description="Low complexity" evidence="1">
    <location>
        <begin position="30"/>
        <end position="48"/>
    </location>
</feature>
<dbReference type="AlphaFoldDB" id="A0A6V7PX50"/>
<dbReference type="EMBL" id="LR862153">
    <property type="protein sequence ID" value="CAD1835479.1"/>
    <property type="molecule type" value="Genomic_DNA"/>
</dbReference>